<reference evidence="3" key="1">
    <citation type="journal article" date="2017" name="Plant J.">
        <title>The pomegranate (Punica granatum L.) genome and the genomics of punicalagin biosynthesis.</title>
        <authorList>
            <person name="Qin G."/>
            <person name="Xu C."/>
            <person name="Ming R."/>
            <person name="Tang H."/>
            <person name="Guyot R."/>
            <person name="Kramer E.M."/>
            <person name="Hu Y."/>
            <person name="Yi X."/>
            <person name="Qi Y."/>
            <person name="Xu X."/>
            <person name="Gao Z."/>
            <person name="Pan H."/>
            <person name="Jian J."/>
            <person name="Tian Y."/>
            <person name="Yue Z."/>
            <person name="Xu Y."/>
        </authorList>
    </citation>
    <scope>NUCLEOTIDE SEQUENCE [LARGE SCALE GENOMIC DNA]</scope>
    <source>
        <strain evidence="3">cv. Dabenzi</strain>
    </source>
</reference>
<dbReference type="Proteomes" id="UP000197138">
    <property type="component" value="Unassembled WGS sequence"/>
</dbReference>
<reference evidence="5" key="4">
    <citation type="submission" date="2025-04" db="UniProtKB">
        <authorList>
            <consortium name="RefSeq"/>
        </authorList>
    </citation>
    <scope>IDENTIFICATION</scope>
    <source>
        <tissue evidence="5">Leaf</tissue>
    </source>
</reference>
<name>A0A218X8W3_PUNGR</name>
<organism evidence="2 3">
    <name type="scientific">Punica granatum</name>
    <name type="common">Pomegranate</name>
    <dbReference type="NCBI Taxonomy" id="22663"/>
    <lineage>
        <taxon>Eukaryota</taxon>
        <taxon>Viridiplantae</taxon>
        <taxon>Streptophyta</taxon>
        <taxon>Embryophyta</taxon>
        <taxon>Tracheophyta</taxon>
        <taxon>Spermatophyta</taxon>
        <taxon>Magnoliopsida</taxon>
        <taxon>eudicotyledons</taxon>
        <taxon>Gunneridae</taxon>
        <taxon>Pentapetalae</taxon>
        <taxon>rosids</taxon>
        <taxon>malvids</taxon>
        <taxon>Myrtales</taxon>
        <taxon>Lythraceae</taxon>
        <taxon>Punica</taxon>
    </lineage>
</organism>
<dbReference type="Pfam" id="PF04525">
    <property type="entry name" value="LOR"/>
    <property type="match status" value="1"/>
</dbReference>
<dbReference type="InterPro" id="IPR025659">
    <property type="entry name" value="Tubby-like_C"/>
</dbReference>
<dbReference type="AlphaFoldDB" id="A0A218X8W3"/>
<protein>
    <submittedName>
        <fullName evidence="5">Protein LURP-one-related 15-like</fullName>
    </submittedName>
</protein>
<dbReference type="PANTHER" id="PTHR31087:SF58">
    <property type="entry name" value="OS07G0230700 PROTEIN"/>
    <property type="match status" value="1"/>
</dbReference>
<dbReference type="RefSeq" id="XP_031377250.1">
    <property type="nucleotide sequence ID" value="XM_031521390.1"/>
</dbReference>
<dbReference type="Proteomes" id="UP000515151">
    <property type="component" value="Chromosome 1"/>
</dbReference>
<evidence type="ECO:0000313" key="2">
    <source>
        <dbReference type="EMBL" id="OWM81655.1"/>
    </source>
</evidence>
<comment type="similarity">
    <text evidence="1">Belongs to the LOR family.</text>
</comment>
<keyword evidence="4" id="KW-1185">Reference proteome</keyword>
<evidence type="ECO:0000256" key="1">
    <source>
        <dbReference type="ARBA" id="ARBA00005437"/>
    </source>
</evidence>
<dbReference type="InterPro" id="IPR007612">
    <property type="entry name" value="LOR"/>
</dbReference>
<evidence type="ECO:0000313" key="5">
    <source>
        <dbReference type="RefSeq" id="XP_031377250.1"/>
    </source>
</evidence>
<dbReference type="EMBL" id="MTKT01002214">
    <property type="protein sequence ID" value="OWM81655.1"/>
    <property type="molecule type" value="Genomic_DNA"/>
</dbReference>
<reference evidence="2" key="2">
    <citation type="submission" date="2017-06" db="EMBL/GenBank/DDBJ databases">
        <title>The pomegranate genome and the genomics of punicalagin biosynthesis.</title>
        <authorList>
            <person name="Xu C."/>
        </authorList>
    </citation>
    <scope>NUCLEOTIDE SEQUENCE [LARGE SCALE GENOMIC DNA]</scope>
    <source>
        <tissue evidence="2">Fresh leaf</tissue>
    </source>
</reference>
<dbReference type="SUPFAM" id="SSF54518">
    <property type="entry name" value="Tubby C-terminal domain-like"/>
    <property type="match status" value="1"/>
</dbReference>
<dbReference type="InterPro" id="IPR038595">
    <property type="entry name" value="LOR_sf"/>
</dbReference>
<reference evidence="4" key="3">
    <citation type="journal article" date="2020" name="Plant Biotechnol. J.">
        <title>The pomegranate (Punica granatum L.) draft genome dissects genetic divergence between soft- and hard-seeded cultivars.</title>
        <authorList>
            <person name="Luo X."/>
            <person name="Li H."/>
            <person name="Wu Z."/>
            <person name="Yao W."/>
            <person name="Zhao P."/>
            <person name="Cao D."/>
            <person name="Yu H."/>
            <person name="Li K."/>
            <person name="Poudel K."/>
            <person name="Zhao D."/>
            <person name="Zhang F."/>
            <person name="Xia X."/>
            <person name="Chen L."/>
            <person name="Wang Q."/>
            <person name="Jing D."/>
            <person name="Cao S."/>
        </authorList>
    </citation>
    <scope>NUCLEOTIDE SEQUENCE [LARGE SCALE GENOMIC DNA]</scope>
</reference>
<proteinExistence type="inferred from homology"/>
<dbReference type="OrthoDB" id="97518at2759"/>
<dbReference type="GeneID" id="116192755"/>
<evidence type="ECO:0000313" key="3">
    <source>
        <dbReference type="Proteomes" id="UP000197138"/>
    </source>
</evidence>
<dbReference type="PANTHER" id="PTHR31087">
    <property type="match status" value="1"/>
</dbReference>
<accession>A0A218X8W3</accession>
<dbReference type="Gene3D" id="2.40.160.200">
    <property type="entry name" value="LURP1-related"/>
    <property type="match status" value="1"/>
</dbReference>
<sequence length="208" mass="23068">MASAGSSFPGSTNSLSVIGPQYCTPYPIDLRIVKKVMTISDGNFVVTDSAGNILFKVKGVLLTFIHQRRHLLDAAGIPIVTLQSKAMTAHCRWQAFRGESNDPNNLMFSAKTSSILFVKTKLHVFLAHNTKEDVCDFRVEGSWLERSCKIYIGESSTVIAEMHKKHTLQSILVGKDNYMVTVHPNIDYAFIVALIVILDEINHTGQQS</sequence>
<gene>
    <name evidence="5" type="primary">LOC116192755</name>
    <name evidence="2" type="ORF">CDL15_Pgr007693</name>
</gene>
<evidence type="ECO:0000313" key="4">
    <source>
        <dbReference type="Proteomes" id="UP000515151"/>
    </source>
</evidence>